<accession>A0A0G0YV59</accession>
<reference evidence="1 2" key="1">
    <citation type="journal article" date="2015" name="Nature">
        <title>rRNA introns, odd ribosomes, and small enigmatic genomes across a large radiation of phyla.</title>
        <authorList>
            <person name="Brown C.T."/>
            <person name="Hug L.A."/>
            <person name="Thomas B.C."/>
            <person name="Sharon I."/>
            <person name="Castelle C.J."/>
            <person name="Singh A."/>
            <person name="Wilkins M.J."/>
            <person name="Williams K.H."/>
            <person name="Banfield J.F."/>
        </authorList>
    </citation>
    <scope>NUCLEOTIDE SEQUENCE [LARGE SCALE GENOMIC DNA]</scope>
</reference>
<name>A0A0G0YV59_9BACT</name>
<dbReference type="AlphaFoldDB" id="A0A0G0YV59"/>
<evidence type="ECO:0000313" key="1">
    <source>
        <dbReference type="EMBL" id="KKS13556.1"/>
    </source>
</evidence>
<sequence>MAERLTTFEIPARYENLDVSDLECRRDELWGEIYDGCSGLSFSDPTLGELALQTEQNIAYLELKAVLVVKGGRQRAADYLNAVVIDPLRESLAKINGIGGIPDASTSRLLGRVPRDGEILGGPVRIGFNQDGQRIDGLSPMYPCPWR</sequence>
<gene>
    <name evidence="1" type="ORF">UU67_C0022G0022</name>
</gene>
<evidence type="ECO:0000313" key="2">
    <source>
        <dbReference type="Proteomes" id="UP000034753"/>
    </source>
</evidence>
<proteinExistence type="predicted"/>
<organism evidence="1 2">
    <name type="scientific">Candidatus Daviesbacteria bacterium GW2011_GWB1_41_5</name>
    <dbReference type="NCBI Taxonomy" id="1618429"/>
    <lineage>
        <taxon>Bacteria</taxon>
        <taxon>Candidatus Daviesiibacteriota</taxon>
    </lineage>
</organism>
<comment type="caution">
    <text evidence="1">The sequence shown here is derived from an EMBL/GenBank/DDBJ whole genome shotgun (WGS) entry which is preliminary data.</text>
</comment>
<protein>
    <submittedName>
        <fullName evidence="1">Uncharacterized protein</fullName>
    </submittedName>
</protein>
<dbReference type="Proteomes" id="UP000034753">
    <property type="component" value="Unassembled WGS sequence"/>
</dbReference>
<dbReference type="EMBL" id="LCBN01000022">
    <property type="protein sequence ID" value="KKS13556.1"/>
    <property type="molecule type" value="Genomic_DNA"/>
</dbReference>